<dbReference type="InterPro" id="IPR011453">
    <property type="entry name" value="DUF1559"/>
</dbReference>
<keyword evidence="1" id="KW-0812">Transmembrane</keyword>
<dbReference type="Proteomes" id="UP000317093">
    <property type="component" value="Chromosome"/>
</dbReference>
<accession>A0A518B022</accession>
<evidence type="ECO:0000313" key="4">
    <source>
        <dbReference type="Proteomes" id="UP000317093"/>
    </source>
</evidence>
<keyword evidence="4" id="KW-1185">Reference proteome</keyword>
<dbReference type="NCBIfam" id="TIGR04294">
    <property type="entry name" value="pre_pil_HX9DG"/>
    <property type="match status" value="1"/>
</dbReference>
<dbReference type="InterPro" id="IPR045584">
    <property type="entry name" value="Pilin-like"/>
</dbReference>
<dbReference type="InterPro" id="IPR027558">
    <property type="entry name" value="Pre_pil_HX9DG_C"/>
</dbReference>
<dbReference type="PANTHER" id="PTHR30093:SF2">
    <property type="entry name" value="TYPE II SECRETION SYSTEM PROTEIN H"/>
    <property type="match status" value="1"/>
</dbReference>
<reference evidence="3 4" key="1">
    <citation type="submission" date="2019-02" db="EMBL/GenBank/DDBJ databases">
        <title>Deep-cultivation of Planctomycetes and their phenomic and genomic characterization uncovers novel biology.</title>
        <authorList>
            <person name="Wiegand S."/>
            <person name="Jogler M."/>
            <person name="Boedeker C."/>
            <person name="Pinto D."/>
            <person name="Vollmers J."/>
            <person name="Rivas-Marin E."/>
            <person name="Kohn T."/>
            <person name="Peeters S.H."/>
            <person name="Heuer A."/>
            <person name="Rast P."/>
            <person name="Oberbeckmann S."/>
            <person name="Bunk B."/>
            <person name="Jeske O."/>
            <person name="Meyerdierks A."/>
            <person name="Storesund J.E."/>
            <person name="Kallscheuer N."/>
            <person name="Luecker S."/>
            <person name="Lage O.M."/>
            <person name="Pohl T."/>
            <person name="Merkel B.J."/>
            <person name="Hornburger P."/>
            <person name="Mueller R.-W."/>
            <person name="Bruemmer F."/>
            <person name="Labrenz M."/>
            <person name="Spormann A.M."/>
            <person name="Op den Camp H."/>
            <person name="Overmann J."/>
            <person name="Amann R."/>
            <person name="Jetten M.S.M."/>
            <person name="Mascher T."/>
            <person name="Medema M.H."/>
            <person name="Devos D.P."/>
            <person name="Kaster A.-K."/>
            <person name="Ovreas L."/>
            <person name="Rohde M."/>
            <person name="Galperin M.Y."/>
            <person name="Jogler C."/>
        </authorList>
    </citation>
    <scope>NUCLEOTIDE SEQUENCE [LARGE SCALE GENOMIC DNA]</scope>
    <source>
        <strain evidence="3 4">Pan216</strain>
    </source>
</reference>
<dbReference type="KEGG" id="knv:Pan216_11670"/>
<feature type="domain" description="DUF1559" evidence="2">
    <location>
        <begin position="36"/>
        <end position="298"/>
    </location>
</feature>
<dbReference type="RefSeq" id="WP_145256008.1">
    <property type="nucleotide sequence ID" value="NZ_CP036279.1"/>
</dbReference>
<dbReference type="PANTHER" id="PTHR30093">
    <property type="entry name" value="GENERAL SECRETION PATHWAY PROTEIN G"/>
    <property type="match status" value="1"/>
</dbReference>
<protein>
    <recommendedName>
        <fullName evidence="2">DUF1559 domain-containing protein</fullName>
    </recommendedName>
</protein>
<dbReference type="AlphaFoldDB" id="A0A518B022"/>
<evidence type="ECO:0000259" key="2">
    <source>
        <dbReference type="Pfam" id="PF07596"/>
    </source>
</evidence>
<dbReference type="Pfam" id="PF07596">
    <property type="entry name" value="SBP_bac_10"/>
    <property type="match status" value="1"/>
</dbReference>
<organism evidence="3 4">
    <name type="scientific">Kolteria novifilia</name>
    <dbReference type="NCBI Taxonomy" id="2527975"/>
    <lineage>
        <taxon>Bacteria</taxon>
        <taxon>Pseudomonadati</taxon>
        <taxon>Planctomycetota</taxon>
        <taxon>Planctomycetia</taxon>
        <taxon>Kolteriales</taxon>
        <taxon>Kolteriaceae</taxon>
        <taxon>Kolteria</taxon>
    </lineage>
</organism>
<dbReference type="Pfam" id="PF07963">
    <property type="entry name" value="N_methyl"/>
    <property type="match status" value="1"/>
</dbReference>
<keyword evidence="1" id="KW-1133">Transmembrane helix</keyword>
<evidence type="ECO:0000313" key="3">
    <source>
        <dbReference type="EMBL" id="QDU60328.1"/>
    </source>
</evidence>
<gene>
    <name evidence="3" type="ORF">Pan216_11670</name>
</gene>
<dbReference type="OrthoDB" id="259596at2"/>
<dbReference type="InterPro" id="IPR012902">
    <property type="entry name" value="N_methyl_site"/>
</dbReference>
<dbReference type="NCBIfam" id="TIGR02532">
    <property type="entry name" value="IV_pilin_GFxxxE"/>
    <property type="match status" value="1"/>
</dbReference>
<feature type="transmembrane region" description="Helical" evidence="1">
    <location>
        <begin position="12"/>
        <end position="35"/>
    </location>
</feature>
<name>A0A518B022_9BACT</name>
<keyword evidence="1" id="KW-0472">Membrane</keyword>
<evidence type="ECO:0000256" key="1">
    <source>
        <dbReference type="SAM" id="Phobius"/>
    </source>
</evidence>
<sequence length="318" mass="34486">MQRLSPKRSLGFTLVELLVVIAIIGVLVSLLLPAVQQAREAARRSQCTNQMRQLGVALQGYHEAHGTLPPGQVSNRSHTTSGTCFSVTQQTAYAPWSVLVLPFLDQTALYDRFNFERRFTSRKDHVGSAPNSDLFNEHLGIYQCPTYPSGELEVFSSTYYAVMGGALTHADGSLAGTNDEGFVCTASGDTRGFSNNGVLYLNSRVRMSDISDGTSKVFMVSESRNVQVDTKSPGWASSLSIDGAWPYPIGLSSAIDPINSATANNVVRSSRGFGSYHQGGCNVVMADGSTHFLSENMDTFVYRKLGIRDDGQPLESAF</sequence>
<dbReference type="Gene3D" id="3.30.700.10">
    <property type="entry name" value="Glycoprotein, Type 4 Pilin"/>
    <property type="match status" value="1"/>
</dbReference>
<proteinExistence type="predicted"/>
<dbReference type="EMBL" id="CP036279">
    <property type="protein sequence ID" value="QDU60328.1"/>
    <property type="molecule type" value="Genomic_DNA"/>
</dbReference>
<dbReference type="SUPFAM" id="SSF54523">
    <property type="entry name" value="Pili subunits"/>
    <property type="match status" value="1"/>
</dbReference>